<dbReference type="AlphaFoldDB" id="A0AAV5JY39"/>
<dbReference type="EMBL" id="BPVZ01000053">
    <property type="protein sequence ID" value="GKV19549.1"/>
    <property type="molecule type" value="Genomic_DNA"/>
</dbReference>
<name>A0AAV5JY39_9ROSI</name>
<evidence type="ECO:0000313" key="1">
    <source>
        <dbReference type="EMBL" id="GKV19549.1"/>
    </source>
</evidence>
<sequence length="190" mass="21537">MGSATTVSPVMNCGHGDYGYDRNSYYQRECANLQKGKIEEVIKEKLDLKKFCSTSNTIRVADLGCSIGPNTFIAMHDVVEAMKQKLQSQFSPSSKMSEFQVFFNDQPSNDFDTLFTSLPKERPYFAVGVRGSFHGRLYPESSVHFAFAAHVLNWLSKVPEELLDKKSTAWNKGRVHYTNAPKEMVDAYKR</sequence>
<dbReference type="Proteomes" id="UP001054252">
    <property type="component" value="Unassembled WGS sequence"/>
</dbReference>
<dbReference type="GO" id="GO:0008168">
    <property type="term" value="F:methyltransferase activity"/>
    <property type="evidence" value="ECO:0007669"/>
    <property type="project" value="InterPro"/>
</dbReference>
<comment type="caution">
    <text evidence="1">The sequence shown here is derived from an EMBL/GenBank/DDBJ whole genome shotgun (WGS) entry which is preliminary data.</text>
</comment>
<dbReference type="Pfam" id="PF03492">
    <property type="entry name" value="Methyltransf_7"/>
    <property type="match status" value="1"/>
</dbReference>
<proteinExistence type="predicted"/>
<dbReference type="InterPro" id="IPR005299">
    <property type="entry name" value="MeTrfase_7"/>
</dbReference>
<dbReference type="SUPFAM" id="SSF53335">
    <property type="entry name" value="S-adenosyl-L-methionine-dependent methyltransferases"/>
    <property type="match status" value="1"/>
</dbReference>
<evidence type="ECO:0008006" key="3">
    <source>
        <dbReference type="Google" id="ProtNLM"/>
    </source>
</evidence>
<gene>
    <name evidence="1" type="ORF">SLEP1_g29791</name>
</gene>
<dbReference type="PANTHER" id="PTHR31009">
    <property type="entry name" value="S-ADENOSYL-L-METHIONINE:CARBOXYL METHYLTRANSFERASE FAMILY PROTEIN"/>
    <property type="match status" value="1"/>
</dbReference>
<protein>
    <recommendedName>
        <fullName evidence="3">S-adenosylmethionine-dependent methyltransferase</fullName>
    </recommendedName>
</protein>
<dbReference type="InterPro" id="IPR029063">
    <property type="entry name" value="SAM-dependent_MTases_sf"/>
</dbReference>
<organism evidence="1 2">
    <name type="scientific">Rubroshorea leprosula</name>
    <dbReference type="NCBI Taxonomy" id="152421"/>
    <lineage>
        <taxon>Eukaryota</taxon>
        <taxon>Viridiplantae</taxon>
        <taxon>Streptophyta</taxon>
        <taxon>Embryophyta</taxon>
        <taxon>Tracheophyta</taxon>
        <taxon>Spermatophyta</taxon>
        <taxon>Magnoliopsida</taxon>
        <taxon>eudicotyledons</taxon>
        <taxon>Gunneridae</taxon>
        <taxon>Pentapetalae</taxon>
        <taxon>rosids</taxon>
        <taxon>malvids</taxon>
        <taxon>Malvales</taxon>
        <taxon>Dipterocarpaceae</taxon>
        <taxon>Rubroshorea</taxon>
    </lineage>
</organism>
<evidence type="ECO:0000313" key="2">
    <source>
        <dbReference type="Proteomes" id="UP001054252"/>
    </source>
</evidence>
<keyword evidence="2" id="KW-1185">Reference proteome</keyword>
<accession>A0AAV5JY39</accession>
<dbReference type="Gene3D" id="3.40.50.150">
    <property type="entry name" value="Vaccinia Virus protein VP39"/>
    <property type="match status" value="1"/>
</dbReference>
<reference evidence="1 2" key="1">
    <citation type="journal article" date="2021" name="Commun. Biol.">
        <title>The genome of Shorea leprosula (Dipterocarpaceae) highlights the ecological relevance of drought in aseasonal tropical rainforests.</title>
        <authorList>
            <person name="Ng K.K.S."/>
            <person name="Kobayashi M.J."/>
            <person name="Fawcett J.A."/>
            <person name="Hatakeyama M."/>
            <person name="Paape T."/>
            <person name="Ng C.H."/>
            <person name="Ang C.C."/>
            <person name="Tnah L.H."/>
            <person name="Lee C.T."/>
            <person name="Nishiyama T."/>
            <person name="Sese J."/>
            <person name="O'Brien M.J."/>
            <person name="Copetti D."/>
            <person name="Mohd Noor M.I."/>
            <person name="Ong R.C."/>
            <person name="Putra M."/>
            <person name="Sireger I.Z."/>
            <person name="Indrioko S."/>
            <person name="Kosugi Y."/>
            <person name="Izuno A."/>
            <person name="Isagi Y."/>
            <person name="Lee S.L."/>
            <person name="Shimizu K.K."/>
        </authorList>
    </citation>
    <scope>NUCLEOTIDE SEQUENCE [LARGE SCALE GENOMIC DNA]</scope>
    <source>
        <strain evidence="1">214</strain>
    </source>
</reference>